<dbReference type="EMBL" id="CP054616">
    <property type="protein sequence ID" value="QKS49675.1"/>
    <property type="molecule type" value="Genomic_DNA"/>
</dbReference>
<geneLocation type="plasmid" evidence="1 2">
    <name>unnamed2</name>
</geneLocation>
<keyword evidence="2" id="KW-1185">Reference proteome</keyword>
<dbReference type="AlphaFoldDB" id="A0A6N1ADC0"/>
<proteinExistence type="predicted"/>
<organism evidence="1 2">
    <name type="scientific">Azospirillum oryzae</name>
    <dbReference type="NCBI Taxonomy" id="286727"/>
    <lineage>
        <taxon>Bacteria</taxon>
        <taxon>Pseudomonadati</taxon>
        <taxon>Pseudomonadota</taxon>
        <taxon>Alphaproteobacteria</taxon>
        <taxon>Rhodospirillales</taxon>
        <taxon>Azospirillaceae</taxon>
        <taxon>Azospirillum</taxon>
    </lineage>
</organism>
<evidence type="ECO:0000313" key="2">
    <source>
        <dbReference type="Proteomes" id="UP000509702"/>
    </source>
</evidence>
<dbReference type="Proteomes" id="UP000509702">
    <property type="component" value="Plasmid unnamed2"/>
</dbReference>
<evidence type="ECO:0000313" key="1">
    <source>
        <dbReference type="EMBL" id="QKS49675.1"/>
    </source>
</evidence>
<dbReference type="OrthoDB" id="7307085at2"/>
<reference evidence="1 2" key="1">
    <citation type="submission" date="2020-06" db="EMBL/GenBank/DDBJ databases">
        <title>Complete genome of Azosprillum oryzae KACC14407.</title>
        <authorList>
            <person name="Kim M."/>
            <person name="Park Y.-J."/>
            <person name="Shin J.-H."/>
        </authorList>
    </citation>
    <scope>NUCLEOTIDE SEQUENCE [LARGE SCALE GENOMIC DNA]</scope>
    <source>
        <strain evidence="1 2">KACC 14407</strain>
        <plasmid evidence="1 2">unnamed2</plasmid>
    </source>
</reference>
<dbReference type="KEGG" id="aoz:HUE56_02585"/>
<name>A0A6N1ADC0_9PROT</name>
<keyword evidence="1" id="KW-0614">Plasmid</keyword>
<protein>
    <submittedName>
        <fullName evidence="1">Uncharacterized protein</fullName>
    </submittedName>
</protein>
<accession>A0A6N1ADC0</accession>
<sequence length="139" mass="14915">MAEANINDRSSFERAYDRHSFEQDAAKNARSDTAVVHGVTILSAPDAEGRVELSRASQHVGEGNPEGDTVFVAAFRHHDTAAGAASTYASSVEPVAEAHGEATNDYRSFIDQLLNTAKSAQFKPEIGRGEERLKGFHGG</sequence>
<gene>
    <name evidence="1" type="ORF">HUE56_02585</name>
</gene>